<accession>A0A840XUY4</accession>
<evidence type="ECO:0000313" key="1">
    <source>
        <dbReference type="EMBL" id="MBB5692345.1"/>
    </source>
</evidence>
<protein>
    <recommendedName>
        <fullName evidence="3">Concanavalin A-like lectin/glucanases superfamily protein</fullName>
    </recommendedName>
</protein>
<gene>
    <name evidence="1" type="ORF">FHS87_000356</name>
</gene>
<organism evidence="1 2">
    <name type="scientific">Muricoccus pecuniae</name>
    <dbReference type="NCBI Taxonomy" id="693023"/>
    <lineage>
        <taxon>Bacteria</taxon>
        <taxon>Pseudomonadati</taxon>
        <taxon>Pseudomonadota</taxon>
        <taxon>Alphaproteobacteria</taxon>
        <taxon>Acetobacterales</taxon>
        <taxon>Roseomonadaceae</taxon>
        <taxon>Muricoccus</taxon>
    </lineage>
</organism>
<reference evidence="1 2" key="1">
    <citation type="submission" date="2020-08" db="EMBL/GenBank/DDBJ databases">
        <title>Genomic Encyclopedia of Type Strains, Phase IV (KMG-IV): sequencing the most valuable type-strain genomes for metagenomic binning, comparative biology and taxonomic classification.</title>
        <authorList>
            <person name="Goeker M."/>
        </authorList>
    </citation>
    <scope>NUCLEOTIDE SEQUENCE [LARGE SCALE GENOMIC DNA]</scope>
    <source>
        <strain evidence="1 2">DSM 25622</strain>
    </source>
</reference>
<evidence type="ECO:0000313" key="2">
    <source>
        <dbReference type="Proteomes" id="UP000580654"/>
    </source>
</evidence>
<keyword evidence="2" id="KW-1185">Reference proteome</keyword>
<proteinExistence type="predicted"/>
<dbReference type="Proteomes" id="UP000580654">
    <property type="component" value="Unassembled WGS sequence"/>
</dbReference>
<dbReference type="AlphaFoldDB" id="A0A840XUY4"/>
<dbReference type="EMBL" id="JACIJD010000001">
    <property type="protein sequence ID" value="MBB5692345.1"/>
    <property type="molecule type" value="Genomic_DNA"/>
</dbReference>
<evidence type="ECO:0008006" key="3">
    <source>
        <dbReference type="Google" id="ProtNLM"/>
    </source>
</evidence>
<sequence length="415" mass="41490">MIGATPSIHALGGGPLRLIAPGSLLSPILPARTTAGLALGADGTSWAEVAAGTPRFHGVGRRLLIEGQRTNGVRNPRAEGAVAGTPGTLPTNWNLQPVSGVLCQVVGMVSTGGMSALRLRLSGTAGVTGAFIISFDAANACPAGPNQTWTGAAFLRRVEAPAPFGGYGLRLIARDGAGATVESVINTLVAPSSAMERRSHTRTTGTSTSITHMQHGLSLSCTAGQAYDETLEIGWPTLEQGAFGSSPILPPAGAPAAATRAADAPSLALTPAQAARGTLVGTFMLPQAAASSNQGLLCLDDGTLSNRIVLRNASGGSLVNALKVISGTVIGIGSLGSLTSGVPFKVALAWDAAGTSVSMGGSASVNVAGAIPSISRLLIGHNQSDLVGATFGEIGALDLHPTRLPDAALQALTAN</sequence>
<comment type="caution">
    <text evidence="1">The sequence shown here is derived from an EMBL/GenBank/DDBJ whole genome shotgun (WGS) entry which is preliminary data.</text>
</comment>
<dbReference type="RefSeq" id="WP_184513173.1">
    <property type="nucleotide sequence ID" value="NZ_JACIJD010000001.1"/>
</dbReference>
<name>A0A840XUY4_9PROT</name>